<gene>
    <name evidence="1" type="ORF">KIN20_032201</name>
</gene>
<evidence type="ECO:0000313" key="1">
    <source>
        <dbReference type="EMBL" id="KAJ1370471.1"/>
    </source>
</evidence>
<comment type="caution">
    <text evidence="1">The sequence shown here is derived from an EMBL/GenBank/DDBJ whole genome shotgun (WGS) entry which is preliminary data.</text>
</comment>
<accession>A0AAD5R6L1</accession>
<evidence type="ECO:0000313" key="2">
    <source>
        <dbReference type="Proteomes" id="UP001196413"/>
    </source>
</evidence>
<protein>
    <submittedName>
        <fullName evidence="1">Uncharacterized protein</fullName>
    </submittedName>
</protein>
<proteinExistence type="predicted"/>
<dbReference type="EMBL" id="JAHQIW010006785">
    <property type="protein sequence ID" value="KAJ1370471.1"/>
    <property type="molecule type" value="Genomic_DNA"/>
</dbReference>
<keyword evidence="2" id="KW-1185">Reference proteome</keyword>
<name>A0AAD5R6L1_PARTN</name>
<dbReference type="AlphaFoldDB" id="A0AAD5R6L1"/>
<dbReference type="Proteomes" id="UP001196413">
    <property type="component" value="Unassembled WGS sequence"/>
</dbReference>
<organism evidence="1 2">
    <name type="scientific">Parelaphostrongylus tenuis</name>
    <name type="common">Meningeal worm</name>
    <dbReference type="NCBI Taxonomy" id="148309"/>
    <lineage>
        <taxon>Eukaryota</taxon>
        <taxon>Metazoa</taxon>
        <taxon>Ecdysozoa</taxon>
        <taxon>Nematoda</taxon>
        <taxon>Chromadorea</taxon>
        <taxon>Rhabditida</taxon>
        <taxon>Rhabditina</taxon>
        <taxon>Rhabditomorpha</taxon>
        <taxon>Strongyloidea</taxon>
        <taxon>Metastrongylidae</taxon>
        <taxon>Parelaphostrongylus</taxon>
    </lineage>
</organism>
<sequence>MERTRDSELSAAIEVLHVTALARYTRAWRPAVPMCRVCLVMHTIEQNGDILVAKLLYSSRRIAMYWVETLSLCSL</sequence>
<reference evidence="1" key="1">
    <citation type="submission" date="2021-06" db="EMBL/GenBank/DDBJ databases">
        <title>Parelaphostrongylus tenuis whole genome reference sequence.</title>
        <authorList>
            <person name="Garwood T.J."/>
            <person name="Larsen P.A."/>
            <person name="Fountain-Jones N.M."/>
            <person name="Garbe J.R."/>
            <person name="Macchietto M.G."/>
            <person name="Kania S.A."/>
            <person name="Gerhold R.W."/>
            <person name="Richards J.E."/>
            <person name="Wolf T.M."/>
        </authorList>
    </citation>
    <scope>NUCLEOTIDE SEQUENCE</scope>
    <source>
        <strain evidence="1">MNPRO001-30</strain>
        <tissue evidence="1">Meninges</tissue>
    </source>
</reference>